<name>A0A8S5VDD4_9CAUD</name>
<evidence type="ECO:0000313" key="1">
    <source>
        <dbReference type="EMBL" id="DAG04639.1"/>
    </source>
</evidence>
<reference evidence="1" key="1">
    <citation type="journal article" date="2021" name="Proc. Natl. Acad. Sci. U.S.A.">
        <title>A Catalog of Tens of Thousands of Viruses from Human Metagenomes Reveals Hidden Associations with Chronic Diseases.</title>
        <authorList>
            <person name="Tisza M.J."/>
            <person name="Buck C.B."/>
        </authorList>
    </citation>
    <scope>NUCLEOTIDE SEQUENCE</scope>
    <source>
        <strain evidence="1">CtDXu9</strain>
    </source>
</reference>
<sequence>MSEINKVNSDTIERKIDVPEFIRRYNLLKTDERRDEFVKNIIWRTYCPVLEKKLVLQTILDKSIATGKNGVQYIDMFLSKINMTTTILILYTKLNIVKTDDSTTNAFQDYDLLFENNLMNKICEIIGERELSELMSINSLLMGNFHEENKNIEAYVAKYTETFATTVGMFANEGISELMKYVKENGIKLDLK</sequence>
<organism evidence="1">
    <name type="scientific">Siphoviridae sp. ctDXu9</name>
    <dbReference type="NCBI Taxonomy" id="2825387"/>
    <lineage>
        <taxon>Viruses</taxon>
        <taxon>Duplodnaviria</taxon>
        <taxon>Heunggongvirae</taxon>
        <taxon>Uroviricota</taxon>
        <taxon>Caudoviricetes</taxon>
    </lineage>
</organism>
<proteinExistence type="predicted"/>
<protein>
    <submittedName>
        <fullName evidence="1">Uncharacterized protein</fullName>
    </submittedName>
</protein>
<dbReference type="EMBL" id="BK016244">
    <property type="protein sequence ID" value="DAG04639.1"/>
    <property type="molecule type" value="Genomic_DNA"/>
</dbReference>
<accession>A0A8S5VDD4</accession>